<name>A0ABT3N2U6_9GAMM</name>
<protein>
    <submittedName>
        <fullName evidence="2">Uncharacterized protein</fullName>
    </submittedName>
</protein>
<reference evidence="2 3" key="1">
    <citation type="submission" date="2022-10" db="EMBL/GenBank/DDBJ databases">
        <title>High-quality genome sequences of two octocoral-associated bacteria, Endozoicomonas euniceicola EF212 and Endozoicomonas gorgoniicola PS125.</title>
        <authorList>
            <person name="Chiou Y.-J."/>
            <person name="Chen Y.-H."/>
        </authorList>
    </citation>
    <scope>NUCLEOTIDE SEQUENCE [LARGE SCALE GENOMIC DNA]</scope>
    <source>
        <strain evidence="2 3">PS125</strain>
    </source>
</reference>
<gene>
    <name evidence="2" type="ORF">NX722_23455</name>
</gene>
<evidence type="ECO:0000256" key="1">
    <source>
        <dbReference type="SAM" id="MobiDB-lite"/>
    </source>
</evidence>
<accession>A0ABT3N2U6</accession>
<feature type="compositionally biased region" description="Basic and acidic residues" evidence="1">
    <location>
        <begin position="1"/>
        <end position="10"/>
    </location>
</feature>
<feature type="compositionally biased region" description="Acidic residues" evidence="1">
    <location>
        <begin position="18"/>
        <end position="28"/>
    </location>
</feature>
<proteinExistence type="predicted"/>
<comment type="caution">
    <text evidence="2">The sequence shown here is derived from an EMBL/GenBank/DDBJ whole genome shotgun (WGS) entry which is preliminary data.</text>
</comment>
<organism evidence="2 3">
    <name type="scientific">Endozoicomonas gorgoniicola</name>
    <dbReference type="NCBI Taxonomy" id="1234144"/>
    <lineage>
        <taxon>Bacteria</taxon>
        <taxon>Pseudomonadati</taxon>
        <taxon>Pseudomonadota</taxon>
        <taxon>Gammaproteobacteria</taxon>
        <taxon>Oceanospirillales</taxon>
        <taxon>Endozoicomonadaceae</taxon>
        <taxon>Endozoicomonas</taxon>
    </lineage>
</organism>
<dbReference type="RefSeq" id="WP_262565276.1">
    <property type="nucleotide sequence ID" value="NZ_JAPFCC010000001.1"/>
</dbReference>
<dbReference type="Proteomes" id="UP001209854">
    <property type="component" value="Unassembled WGS sequence"/>
</dbReference>
<evidence type="ECO:0000313" key="2">
    <source>
        <dbReference type="EMBL" id="MCW7555524.1"/>
    </source>
</evidence>
<dbReference type="EMBL" id="JAPFCC010000001">
    <property type="protein sequence ID" value="MCW7555524.1"/>
    <property type="molecule type" value="Genomic_DNA"/>
</dbReference>
<keyword evidence="3" id="KW-1185">Reference proteome</keyword>
<evidence type="ECO:0000313" key="3">
    <source>
        <dbReference type="Proteomes" id="UP001209854"/>
    </source>
</evidence>
<sequence>MSSKETKQKPQDPTTSEEFPEVFEVPEEPEGRRPDLSMTLSINWPSNPRVVCAPQYLELPIVRLLPGQLGYFTDTPEGYVLERLDLHAVEAVENEVLLALETESGQLLAAFAINGTHVKRISIKGKDVIPEGQYLGKESVFIRNIGNDLNKAKGKLVIAFRGYLIEYWR</sequence>
<feature type="region of interest" description="Disordered" evidence="1">
    <location>
        <begin position="1"/>
        <end position="34"/>
    </location>
</feature>